<reference evidence="2" key="1">
    <citation type="journal article" date="2023" name="Science">
        <title>Genome structures resolve the early diversification of teleost fishes.</title>
        <authorList>
            <person name="Parey E."/>
            <person name="Louis A."/>
            <person name="Montfort J."/>
            <person name="Bouchez O."/>
            <person name="Roques C."/>
            <person name="Iampietro C."/>
            <person name="Lluch J."/>
            <person name="Castinel A."/>
            <person name="Donnadieu C."/>
            <person name="Desvignes T."/>
            <person name="Floi Bucao C."/>
            <person name="Jouanno E."/>
            <person name="Wen M."/>
            <person name="Mejri S."/>
            <person name="Dirks R."/>
            <person name="Jansen H."/>
            <person name="Henkel C."/>
            <person name="Chen W.J."/>
            <person name="Zahm M."/>
            <person name="Cabau C."/>
            <person name="Klopp C."/>
            <person name="Thompson A.W."/>
            <person name="Robinson-Rechavi M."/>
            <person name="Braasch I."/>
            <person name="Lecointre G."/>
            <person name="Bobe J."/>
            <person name="Postlethwait J.H."/>
            <person name="Berthelot C."/>
            <person name="Roest Crollius H."/>
            <person name="Guiguen Y."/>
        </authorList>
    </citation>
    <scope>NUCLEOTIDE SEQUENCE</scope>
    <source>
        <strain evidence="2">NC1722</strain>
    </source>
</reference>
<feature type="region of interest" description="Disordered" evidence="1">
    <location>
        <begin position="1"/>
        <end position="33"/>
    </location>
</feature>
<evidence type="ECO:0000313" key="3">
    <source>
        <dbReference type="Proteomes" id="UP001221898"/>
    </source>
</evidence>
<organism evidence="2 3">
    <name type="scientific">Aldrovandia affinis</name>
    <dbReference type="NCBI Taxonomy" id="143900"/>
    <lineage>
        <taxon>Eukaryota</taxon>
        <taxon>Metazoa</taxon>
        <taxon>Chordata</taxon>
        <taxon>Craniata</taxon>
        <taxon>Vertebrata</taxon>
        <taxon>Euteleostomi</taxon>
        <taxon>Actinopterygii</taxon>
        <taxon>Neopterygii</taxon>
        <taxon>Teleostei</taxon>
        <taxon>Notacanthiformes</taxon>
        <taxon>Halosauridae</taxon>
        <taxon>Aldrovandia</taxon>
    </lineage>
</organism>
<sequence length="124" mass="13684">MEKNGEPGRTERSDSKSPPAETLGPYSPRENASQCCCCTLKPRPDEMTFRCRRSTVSETRPRTVDRLAYAASPVRPLLLHLDTAHHPPLQTCRTPGVLYNPDPPHAFIGQDLGFGQVLTSPGSR</sequence>
<feature type="compositionally biased region" description="Basic and acidic residues" evidence="1">
    <location>
        <begin position="1"/>
        <end position="15"/>
    </location>
</feature>
<keyword evidence="3" id="KW-1185">Reference proteome</keyword>
<dbReference type="Proteomes" id="UP001221898">
    <property type="component" value="Unassembled WGS sequence"/>
</dbReference>
<dbReference type="EMBL" id="JAINUG010000060">
    <property type="protein sequence ID" value="KAJ8403032.1"/>
    <property type="molecule type" value="Genomic_DNA"/>
</dbReference>
<gene>
    <name evidence="2" type="ORF">AAFF_G00359480</name>
</gene>
<evidence type="ECO:0000313" key="2">
    <source>
        <dbReference type="EMBL" id="KAJ8403032.1"/>
    </source>
</evidence>
<name>A0AAD7WN50_9TELE</name>
<dbReference type="AlphaFoldDB" id="A0AAD7WN50"/>
<accession>A0AAD7WN50</accession>
<proteinExistence type="predicted"/>
<comment type="caution">
    <text evidence="2">The sequence shown here is derived from an EMBL/GenBank/DDBJ whole genome shotgun (WGS) entry which is preliminary data.</text>
</comment>
<protein>
    <submittedName>
        <fullName evidence="2">Uncharacterized protein</fullName>
    </submittedName>
</protein>
<evidence type="ECO:0000256" key="1">
    <source>
        <dbReference type="SAM" id="MobiDB-lite"/>
    </source>
</evidence>